<sequence length="63" mass="6517">MVIDCDSCTHRGAACADCVVSFLTIPVRAAAPPAVDLDDAEQRAIDVLAASGLVPPLRLVRAV</sequence>
<comment type="caution">
    <text evidence="1">The sequence shown here is derived from an EMBL/GenBank/DDBJ whole genome shotgun (WGS) entry which is preliminary data.</text>
</comment>
<keyword evidence="2" id="KW-1185">Reference proteome</keyword>
<evidence type="ECO:0000313" key="2">
    <source>
        <dbReference type="Proteomes" id="UP001529338"/>
    </source>
</evidence>
<name>A0ABT7SBN8_9CELL</name>
<organism evidence="1 2">
    <name type="scientific">Cellulomonas alba</name>
    <dbReference type="NCBI Taxonomy" id="3053467"/>
    <lineage>
        <taxon>Bacteria</taxon>
        <taxon>Bacillati</taxon>
        <taxon>Actinomycetota</taxon>
        <taxon>Actinomycetes</taxon>
        <taxon>Micrococcales</taxon>
        <taxon>Cellulomonadaceae</taxon>
        <taxon>Cellulomonas</taxon>
    </lineage>
</organism>
<dbReference type="RefSeq" id="WP_289453121.1">
    <property type="nucleotide sequence ID" value="NZ_JAUCGQ010000001.1"/>
</dbReference>
<reference evidence="1 2" key="1">
    <citation type="submission" date="2023-06" db="EMBL/GenBank/DDBJ databases">
        <title>Cellulomonas sp. MW4 Whole genome sequence.</title>
        <authorList>
            <person name="Park S."/>
        </authorList>
    </citation>
    <scope>NUCLEOTIDE SEQUENCE [LARGE SCALE GENOMIC DNA]</scope>
    <source>
        <strain evidence="1 2">MW4</strain>
    </source>
</reference>
<gene>
    <name evidence="1" type="ORF">QRT04_01535</name>
</gene>
<protein>
    <submittedName>
        <fullName evidence="1">Uncharacterized protein</fullName>
    </submittedName>
</protein>
<dbReference type="EMBL" id="JAUCGQ010000001">
    <property type="protein sequence ID" value="MDM7853600.1"/>
    <property type="molecule type" value="Genomic_DNA"/>
</dbReference>
<proteinExistence type="predicted"/>
<dbReference type="Proteomes" id="UP001529338">
    <property type="component" value="Unassembled WGS sequence"/>
</dbReference>
<accession>A0ABT7SBN8</accession>
<evidence type="ECO:0000313" key="1">
    <source>
        <dbReference type="EMBL" id="MDM7853600.1"/>
    </source>
</evidence>